<keyword evidence="3" id="KW-0732">Signal</keyword>
<reference evidence="6" key="1">
    <citation type="submission" date="2021-10" db="EMBL/GenBank/DDBJ databases">
        <title>Anaerobic single-cell dispensing facilitates the cultivation of human gut bacteria.</title>
        <authorList>
            <person name="Afrizal A."/>
        </authorList>
    </citation>
    <scope>NUCLEOTIDE SEQUENCE</scope>
    <source>
        <strain evidence="6">CLA-AA-H215</strain>
    </source>
</reference>
<gene>
    <name evidence="6" type="ORF">LKD81_16455</name>
</gene>
<dbReference type="Pfam" id="PF13407">
    <property type="entry name" value="Peripla_BP_4"/>
    <property type="match status" value="1"/>
</dbReference>
<evidence type="ECO:0000313" key="6">
    <source>
        <dbReference type="EMBL" id="MCC2232561.1"/>
    </source>
</evidence>
<accession>A0AAE3EEH9</accession>
<comment type="subcellular location">
    <subcellularLocation>
        <location evidence="1">Cell envelope</location>
    </subcellularLocation>
</comment>
<dbReference type="InterPro" id="IPR025997">
    <property type="entry name" value="SBP_2_dom"/>
</dbReference>
<dbReference type="CDD" id="cd01536">
    <property type="entry name" value="PBP1_ABC_sugar_binding-like"/>
    <property type="match status" value="1"/>
</dbReference>
<proteinExistence type="inferred from homology"/>
<sequence>MKKSRRENAKKILRRTGIWILIFVFMAGYSAVRRQKDTEEVSGITIGLLVSTPSNDFMRALQDGAEAAAREHGAQLYVETAYNLEIQLSQVRSVLARGVDALVIWPYDGDAVASVIEEANEQNVPVFTFDVKAKGCDVTGQISTDNHMIGETAAHTMAGFLYQKNGAYQGKIALLSGPFRMTSHQDRVEAFMQVMETEYPEIQILVQKRMEGSEKVIDVVSTWAGMYGGQLDGIYCASDYLTASVLTALRQKNQLFPVGDPDHLILLGTDAFPAVVEAIRENLVDGVVAQNAVQIGREAMEAAWEYLEEGQLPEKQRYIPLMVITTENIDSEEVKEFGIWSDEYRKEAKDGE</sequence>
<dbReference type="Gene3D" id="3.40.50.2300">
    <property type="match status" value="2"/>
</dbReference>
<evidence type="ECO:0000313" key="7">
    <source>
        <dbReference type="Proteomes" id="UP001198182"/>
    </source>
</evidence>
<dbReference type="GO" id="GO:0030313">
    <property type="term" value="C:cell envelope"/>
    <property type="evidence" value="ECO:0007669"/>
    <property type="project" value="UniProtKB-SubCell"/>
</dbReference>
<evidence type="ECO:0000256" key="3">
    <source>
        <dbReference type="ARBA" id="ARBA00022729"/>
    </source>
</evidence>
<dbReference type="PANTHER" id="PTHR46847">
    <property type="entry name" value="D-ALLOSE-BINDING PERIPLASMIC PROTEIN-RELATED"/>
    <property type="match status" value="1"/>
</dbReference>
<keyword evidence="4" id="KW-0812">Transmembrane</keyword>
<dbReference type="Proteomes" id="UP001198182">
    <property type="component" value="Unassembled WGS sequence"/>
</dbReference>
<protein>
    <submittedName>
        <fullName evidence="6">Sugar ABC transporter substrate-binding protein</fullName>
    </submittedName>
</protein>
<name>A0AAE3EEH9_9FIRM</name>
<dbReference type="InterPro" id="IPR028082">
    <property type="entry name" value="Peripla_BP_I"/>
</dbReference>
<dbReference type="SUPFAM" id="SSF53822">
    <property type="entry name" value="Periplasmic binding protein-like I"/>
    <property type="match status" value="1"/>
</dbReference>
<feature type="domain" description="Periplasmic binding protein" evidence="5">
    <location>
        <begin position="46"/>
        <end position="308"/>
    </location>
</feature>
<dbReference type="PANTHER" id="PTHR46847:SF1">
    <property type="entry name" value="D-ALLOSE-BINDING PERIPLASMIC PROTEIN-RELATED"/>
    <property type="match status" value="1"/>
</dbReference>
<dbReference type="GO" id="GO:0030246">
    <property type="term" value="F:carbohydrate binding"/>
    <property type="evidence" value="ECO:0007669"/>
    <property type="project" value="UniProtKB-ARBA"/>
</dbReference>
<feature type="transmembrane region" description="Helical" evidence="4">
    <location>
        <begin position="12"/>
        <end position="32"/>
    </location>
</feature>
<dbReference type="EMBL" id="JAJEQR010000076">
    <property type="protein sequence ID" value="MCC2232561.1"/>
    <property type="molecule type" value="Genomic_DNA"/>
</dbReference>
<evidence type="ECO:0000256" key="1">
    <source>
        <dbReference type="ARBA" id="ARBA00004196"/>
    </source>
</evidence>
<organism evidence="6 7">
    <name type="scientific">Hominifimenecus microfluidus</name>
    <dbReference type="NCBI Taxonomy" id="2885348"/>
    <lineage>
        <taxon>Bacteria</taxon>
        <taxon>Bacillati</taxon>
        <taxon>Bacillota</taxon>
        <taxon>Clostridia</taxon>
        <taxon>Lachnospirales</taxon>
        <taxon>Lachnospiraceae</taxon>
        <taxon>Hominifimenecus</taxon>
    </lineage>
</organism>
<dbReference type="AlphaFoldDB" id="A0AAE3EEH9"/>
<evidence type="ECO:0000259" key="5">
    <source>
        <dbReference type="Pfam" id="PF13407"/>
    </source>
</evidence>
<keyword evidence="4" id="KW-1133">Transmembrane helix</keyword>
<evidence type="ECO:0000256" key="4">
    <source>
        <dbReference type="SAM" id="Phobius"/>
    </source>
</evidence>
<dbReference type="RefSeq" id="WP_308454966.1">
    <property type="nucleotide sequence ID" value="NZ_JAJEQR010000076.1"/>
</dbReference>
<evidence type="ECO:0000256" key="2">
    <source>
        <dbReference type="ARBA" id="ARBA00007639"/>
    </source>
</evidence>
<keyword evidence="7" id="KW-1185">Reference proteome</keyword>
<keyword evidence="4" id="KW-0472">Membrane</keyword>
<comment type="similarity">
    <text evidence="2">Belongs to the bacterial solute-binding protein 2 family.</text>
</comment>
<comment type="caution">
    <text evidence="6">The sequence shown here is derived from an EMBL/GenBank/DDBJ whole genome shotgun (WGS) entry which is preliminary data.</text>
</comment>